<dbReference type="AlphaFoldDB" id="A0A1M4YXX5"/>
<feature type="domain" description="Glycosyl transferase family 1" evidence="1">
    <location>
        <begin position="277"/>
        <end position="375"/>
    </location>
</feature>
<dbReference type="PANTHER" id="PTHR45947">
    <property type="entry name" value="SULFOQUINOVOSYL TRANSFERASE SQD2"/>
    <property type="match status" value="1"/>
</dbReference>
<dbReference type="InterPro" id="IPR050194">
    <property type="entry name" value="Glycosyltransferase_grp1"/>
</dbReference>
<dbReference type="PANTHER" id="PTHR45947:SF3">
    <property type="entry name" value="SULFOQUINOVOSYL TRANSFERASE SQD2"/>
    <property type="match status" value="1"/>
</dbReference>
<dbReference type="STRING" id="871325.SAMN05444349_11188"/>
<dbReference type="Gene3D" id="3.40.50.2000">
    <property type="entry name" value="Glycogen Phosphorylase B"/>
    <property type="match status" value="2"/>
</dbReference>
<evidence type="ECO:0000313" key="2">
    <source>
        <dbReference type="EMBL" id="SHF10679.1"/>
    </source>
</evidence>
<name>A0A1M4YXX5_9BACE</name>
<proteinExistence type="predicted"/>
<evidence type="ECO:0000259" key="1">
    <source>
        <dbReference type="Pfam" id="PF00534"/>
    </source>
</evidence>
<organism evidence="2 3">
    <name type="scientific">Bacteroides faecichinchillae</name>
    <dbReference type="NCBI Taxonomy" id="871325"/>
    <lineage>
        <taxon>Bacteria</taxon>
        <taxon>Pseudomonadati</taxon>
        <taxon>Bacteroidota</taxon>
        <taxon>Bacteroidia</taxon>
        <taxon>Bacteroidales</taxon>
        <taxon>Bacteroidaceae</taxon>
        <taxon>Bacteroides</taxon>
    </lineage>
</organism>
<accession>A0A1M4YXX5</accession>
<dbReference type="SUPFAM" id="SSF53756">
    <property type="entry name" value="UDP-Glycosyltransferase/glycogen phosphorylase"/>
    <property type="match status" value="1"/>
</dbReference>
<dbReference type="InterPro" id="IPR001296">
    <property type="entry name" value="Glyco_trans_1"/>
</dbReference>
<protein>
    <submittedName>
        <fullName evidence="2">Glycosyltransferase involved in cell wall bisynthesis</fullName>
    </submittedName>
</protein>
<evidence type="ECO:0000313" key="3">
    <source>
        <dbReference type="Proteomes" id="UP000184436"/>
    </source>
</evidence>
<dbReference type="Proteomes" id="UP000184436">
    <property type="component" value="Unassembled WGS sequence"/>
</dbReference>
<keyword evidence="2" id="KW-0808">Transferase</keyword>
<gene>
    <name evidence="2" type="ORF">SAMN05444349_11188</name>
</gene>
<reference evidence="2 3" key="1">
    <citation type="submission" date="2016-11" db="EMBL/GenBank/DDBJ databases">
        <authorList>
            <person name="Jaros S."/>
            <person name="Januszkiewicz K."/>
            <person name="Wedrychowicz H."/>
        </authorList>
    </citation>
    <scope>NUCLEOTIDE SEQUENCE [LARGE SCALE GENOMIC DNA]</scope>
    <source>
        <strain evidence="2 3">DSM 26883</strain>
    </source>
</reference>
<keyword evidence="3" id="KW-1185">Reference proteome</keyword>
<dbReference type="RefSeq" id="WP_025074936.1">
    <property type="nucleotide sequence ID" value="NZ_FQVD01000011.1"/>
</dbReference>
<dbReference type="GO" id="GO:0016757">
    <property type="term" value="F:glycosyltransferase activity"/>
    <property type="evidence" value="ECO:0007669"/>
    <property type="project" value="InterPro"/>
</dbReference>
<dbReference type="EMBL" id="FQVD01000011">
    <property type="protein sequence ID" value="SHF10679.1"/>
    <property type="molecule type" value="Genomic_DNA"/>
</dbReference>
<dbReference type="Pfam" id="PF00534">
    <property type="entry name" value="Glycos_transf_1"/>
    <property type="match status" value="1"/>
</dbReference>
<sequence length="403" mass="45194">MKIVHINATDARGGAAIACTRLNEAMKLVRLQSKIVVASNVNGINHILKSIYYRLNSRRESRLQPMANFSLMDFGMPIYHNPIVRDADLIFLHWICANSLSIKGVEKILKMGKPTFWFMHDMFPFTGGCHYALSCNGYTLRCNCCQQVGNDILKGVAEKQLAKKIKHWAHYPNLNFIAPSSWEAKCAKMATLCQGHEVYTVPNVLDTSLYCPLDIDAKKEFGLTLGKRTILFGATRIQSPYKGAKYAHDCLKLLDPNLYEGLVIGRADTNFISDLPIRVVQTGFLSDDHTIAMAYNACDTFLMTSIAESFGQVVAEAMACGKPCVSFPTGGVLDLIEHKVNGYITQNYAPAELKEGLDWVFADNERYRLLSLSARRQIENNNSYDKVLELHYELAPYLNEKGN</sequence>
<dbReference type="OrthoDB" id="9768685at2"/>